<feature type="signal peptide" evidence="1">
    <location>
        <begin position="1"/>
        <end position="22"/>
    </location>
</feature>
<dbReference type="OrthoDB" id="5985781at2"/>
<gene>
    <name evidence="2" type="ORF">EG799_03280</name>
</gene>
<sequence>MKMIRCAVAAIALSVAVPGAVAAQDIPMVPGEYVEVAGIEIADGHTLDYVNYLAGQYRRELDFAVERGYISSYEVLFNEYPRQGEPDMYLVTRYETVPNAEESMRQMRERQEYLQRNLAQLEAESGERATYRTVMFSQLLRKYEYAN</sequence>
<evidence type="ECO:0000313" key="2">
    <source>
        <dbReference type="EMBL" id="RPF70751.1"/>
    </source>
</evidence>
<feature type="chain" id="PRO_5018242972" evidence="1">
    <location>
        <begin position="23"/>
        <end position="147"/>
    </location>
</feature>
<proteinExistence type="predicted"/>
<keyword evidence="1" id="KW-0732">Signal</keyword>
<dbReference type="RefSeq" id="WP_123878525.1">
    <property type="nucleotide sequence ID" value="NZ_RPFZ01000001.1"/>
</dbReference>
<dbReference type="EMBL" id="RPFZ01000001">
    <property type="protein sequence ID" value="RPF70751.1"/>
    <property type="molecule type" value="Genomic_DNA"/>
</dbReference>
<protein>
    <submittedName>
        <fullName evidence="2">Uncharacterized protein</fullName>
    </submittedName>
</protein>
<evidence type="ECO:0000313" key="3">
    <source>
        <dbReference type="Proteomes" id="UP000275232"/>
    </source>
</evidence>
<keyword evidence="3" id="KW-1185">Reference proteome</keyword>
<dbReference type="AlphaFoldDB" id="A0A3N5DNU0"/>
<accession>A0A3N5DNU0</accession>
<name>A0A3N5DNU0_9SPHN</name>
<reference evidence="2 3" key="1">
    <citation type="submission" date="2018-11" db="EMBL/GenBank/DDBJ databases">
        <title>Erythrobacter spongiae sp. nov., isolated from a marine sponge.</title>
        <authorList>
            <person name="Zhuang L."/>
            <person name="Luo L."/>
        </authorList>
    </citation>
    <scope>NUCLEOTIDE SEQUENCE [LARGE SCALE GENOMIC DNA]</scope>
    <source>
        <strain evidence="2 3">HN-E23</strain>
    </source>
</reference>
<evidence type="ECO:0000256" key="1">
    <source>
        <dbReference type="SAM" id="SignalP"/>
    </source>
</evidence>
<dbReference type="Proteomes" id="UP000275232">
    <property type="component" value="Unassembled WGS sequence"/>
</dbReference>
<comment type="caution">
    <text evidence="2">The sequence shown here is derived from an EMBL/GenBank/DDBJ whole genome shotgun (WGS) entry which is preliminary data.</text>
</comment>
<organism evidence="2 3">
    <name type="scientific">Aurantiacibacter spongiae</name>
    <dbReference type="NCBI Taxonomy" id="2488860"/>
    <lineage>
        <taxon>Bacteria</taxon>
        <taxon>Pseudomonadati</taxon>
        <taxon>Pseudomonadota</taxon>
        <taxon>Alphaproteobacteria</taxon>
        <taxon>Sphingomonadales</taxon>
        <taxon>Erythrobacteraceae</taxon>
        <taxon>Aurantiacibacter</taxon>
    </lineage>
</organism>